<dbReference type="InterPro" id="IPR012341">
    <property type="entry name" value="6hp_glycosidase-like_sf"/>
</dbReference>
<dbReference type="GO" id="GO:0004560">
    <property type="term" value="F:alpha-L-fucosidase activity"/>
    <property type="evidence" value="ECO:0007669"/>
    <property type="project" value="InterPro"/>
</dbReference>
<dbReference type="Pfam" id="PF14498">
    <property type="entry name" value="Glyco_hyd_65N_2"/>
    <property type="match status" value="1"/>
</dbReference>
<dbReference type="Proteomes" id="UP000002255">
    <property type="component" value="Chromosome"/>
</dbReference>
<evidence type="ECO:0000259" key="3">
    <source>
        <dbReference type="Pfam" id="PF21307"/>
    </source>
</evidence>
<dbReference type="OrthoDB" id="9802600at2"/>
<accession>D1C034</accession>
<dbReference type="PIRSF" id="PIRSF007663">
    <property type="entry name" value="UCP007663"/>
    <property type="match status" value="1"/>
</dbReference>
<dbReference type="Gene3D" id="2.70.98.50">
    <property type="entry name" value="putative glycoside hydrolase family protein from bacillus halodurans"/>
    <property type="match status" value="1"/>
</dbReference>
<reference evidence="5 6" key="2">
    <citation type="journal article" date="2010" name="Stand. Genomic Sci.">
        <title>Complete genome sequence of Xylanimonas cellulosilytica type strain (XIL07).</title>
        <authorList>
            <person name="Foster B."/>
            <person name="Pukall R."/>
            <person name="Abt B."/>
            <person name="Nolan M."/>
            <person name="Glavina Del Rio T."/>
            <person name="Chen F."/>
            <person name="Lucas S."/>
            <person name="Tice H."/>
            <person name="Pitluck S."/>
            <person name="Cheng J.-F."/>
            <person name="Chertkov O."/>
            <person name="Brettin T."/>
            <person name="Han C."/>
            <person name="Detter J.C."/>
            <person name="Bruce D."/>
            <person name="Goodwin L."/>
            <person name="Ivanova N."/>
            <person name="Mavromatis K."/>
            <person name="Pati A."/>
            <person name="Mikhailova N."/>
            <person name="Chen A."/>
            <person name="Palaniappan K."/>
            <person name="Land M."/>
            <person name="Hauser L."/>
            <person name="Chang Y.-J."/>
            <person name="Jeffries C.D."/>
            <person name="Chain P."/>
            <person name="Rohde M."/>
            <person name="Goeker M."/>
            <person name="Bristow J."/>
            <person name="Eisen J.A."/>
            <person name="Markowitz V."/>
            <person name="Hugenholtz P."/>
            <person name="Kyrpides N.C."/>
            <person name="Klenk H.-P."/>
            <person name="Lapidus A."/>
        </authorList>
    </citation>
    <scope>NUCLEOTIDE SEQUENCE [LARGE SCALE GENOMIC DNA]</scope>
    <source>
        <strain evidence="6">DSM 15894 / CECT 5975 / LMG 20990 / XIL07</strain>
    </source>
</reference>
<feature type="domain" description="Alpha fucosidase A-like C-terminal" evidence="3">
    <location>
        <begin position="742"/>
        <end position="792"/>
    </location>
</feature>
<feature type="compositionally biased region" description="Polar residues" evidence="1">
    <location>
        <begin position="828"/>
        <end position="837"/>
    </location>
</feature>
<dbReference type="GO" id="GO:0005975">
    <property type="term" value="P:carbohydrate metabolic process"/>
    <property type="evidence" value="ECO:0007669"/>
    <property type="project" value="InterPro"/>
</dbReference>
<feature type="compositionally biased region" description="Low complexity" evidence="1">
    <location>
        <begin position="62"/>
        <end position="86"/>
    </location>
</feature>
<feature type="domain" description="Glycosyl hydrolase family 95 catalytic" evidence="4">
    <location>
        <begin position="330"/>
        <end position="740"/>
    </location>
</feature>
<evidence type="ECO:0000256" key="1">
    <source>
        <dbReference type="SAM" id="MobiDB-lite"/>
    </source>
</evidence>
<feature type="region of interest" description="Disordered" evidence="1">
    <location>
        <begin position="49"/>
        <end position="86"/>
    </location>
</feature>
<dbReference type="HOGENOM" id="CLU_004617_2_2_11"/>
<dbReference type="AlphaFoldDB" id="D1C034"/>
<evidence type="ECO:0000313" key="5">
    <source>
        <dbReference type="EMBL" id="ACZ30223.1"/>
    </source>
</evidence>
<gene>
    <name evidence="5" type="ordered locus">Xcel_1192</name>
</gene>
<dbReference type="Pfam" id="PF22124">
    <property type="entry name" value="Glyco_hydro_95_cat"/>
    <property type="match status" value="1"/>
</dbReference>
<dbReference type="InterPro" id="IPR008928">
    <property type="entry name" value="6-hairpin_glycosidase_sf"/>
</dbReference>
<dbReference type="InterPro" id="IPR054363">
    <property type="entry name" value="GH95_cat"/>
</dbReference>
<dbReference type="InterPro" id="IPR016518">
    <property type="entry name" value="Alpha-L-fucosidase"/>
</dbReference>
<evidence type="ECO:0000259" key="4">
    <source>
        <dbReference type="Pfam" id="PF22124"/>
    </source>
</evidence>
<dbReference type="Gene3D" id="1.50.10.10">
    <property type="match status" value="1"/>
</dbReference>
<dbReference type="Pfam" id="PF21307">
    <property type="entry name" value="Glyco_hydro_95_C"/>
    <property type="match status" value="1"/>
</dbReference>
<dbReference type="RefSeq" id="WP_012877965.1">
    <property type="nucleotide sequence ID" value="NC_013530.1"/>
</dbReference>
<feature type="region of interest" description="Disordered" evidence="1">
    <location>
        <begin position="806"/>
        <end position="837"/>
    </location>
</feature>
<dbReference type="PANTHER" id="PTHR31084">
    <property type="entry name" value="ALPHA-L-FUCOSIDASE 2"/>
    <property type="match status" value="1"/>
</dbReference>
<feature type="domain" description="Glycosyl hydrolase family 95 N-terminal" evidence="2">
    <location>
        <begin position="4"/>
        <end position="201"/>
    </location>
</feature>
<evidence type="ECO:0000259" key="2">
    <source>
        <dbReference type="Pfam" id="PF14498"/>
    </source>
</evidence>
<dbReference type="PANTHER" id="PTHR31084:SF0">
    <property type="entry name" value="ALPHA-L-FUCOSIDASE 2"/>
    <property type="match status" value="1"/>
</dbReference>
<reference evidence="6" key="1">
    <citation type="submission" date="2009-11" db="EMBL/GenBank/DDBJ databases">
        <title>The complete chromosome of Xylanimonas cellulosilytica DSM 15894.</title>
        <authorList>
            <consortium name="US DOE Joint Genome Institute (JGI-PGF)"/>
            <person name="Lucas S."/>
            <person name="Copeland A."/>
            <person name="Lapidus A."/>
            <person name="Glavina del Rio T."/>
            <person name="Dalin E."/>
            <person name="Tice H."/>
            <person name="Bruce D."/>
            <person name="Goodwin L."/>
            <person name="Pitluck S."/>
            <person name="Kyrpides N."/>
            <person name="Mavromatis K."/>
            <person name="Ivanova N."/>
            <person name="Mikhailova N."/>
            <person name="Foster B."/>
            <person name="Clum A."/>
            <person name="Brettin T."/>
            <person name="Detter J.C."/>
            <person name="Han C."/>
            <person name="Larimer F."/>
            <person name="Land M."/>
            <person name="Hauser L."/>
            <person name="Markowitz V."/>
            <person name="Cheng J.F."/>
            <person name="Hugenholtz P."/>
            <person name="Woyke T."/>
            <person name="Wu D."/>
            <person name="Gehrich-Schroeter G."/>
            <person name="Schneider S."/>
            <person name="Pukall S.R."/>
            <person name="Klenk H.P."/>
            <person name="Eisen J.A."/>
        </authorList>
    </citation>
    <scope>NUCLEOTIDE SEQUENCE [LARGE SCALE GENOMIC DNA]</scope>
    <source>
        <strain evidence="6">DSM 15894 / CECT 5975 / LMG 20990 / XIL07</strain>
    </source>
</reference>
<dbReference type="CAZy" id="GH95">
    <property type="family name" value="Glycoside Hydrolase Family 95"/>
</dbReference>
<dbReference type="InterPro" id="IPR027414">
    <property type="entry name" value="GH95_N_dom"/>
</dbReference>
<dbReference type="eggNOG" id="COG1554">
    <property type="taxonomic scope" value="Bacteria"/>
</dbReference>
<feature type="region of interest" description="Disordered" evidence="1">
    <location>
        <begin position="541"/>
        <end position="563"/>
    </location>
</feature>
<evidence type="ECO:0000313" key="6">
    <source>
        <dbReference type="Proteomes" id="UP000002255"/>
    </source>
</evidence>
<protein>
    <submittedName>
        <fullName evidence="5">Uncharacterized protein</fullName>
    </submittedName>
</protein>
<keyword evidence="6" id="KW-1185">Reference proteome</keyword>
<proteinExistence type="predicted"/>
<name>D1C034_XYLCX</name>
<dbReference type="EMBL" id="CP001821">
    <property type="protein sequence ID" value="ACZ30223.1"/>
    <property type="molecule type" value="Genomic_DNA"/>
</dbReference>
<dbReference type="KEGG" id="xce:Xcel_1192"/>
<feature type="compositionally biased region" description="Polar residues" evidence="1">
    <location>
        <begin position="541"/>
        <end position="551"/>
    </location>
</feature>
<sequence length="837" mass="86965">MHHLRYDSPATCWDEALPVGNGVRAAMCEGRAGGERLWLNDLRAWSGPVGAGPRGDVDAPVPAAQDSASQDPAAEDPAAASRRAAAGPEHLAAVRAAIDDGDVRTAERLLQESQSPWVQAYLPLGELEVTVTAVGDELAAPGGAHARSLDLRTAVAAHSYALGAARVRHETWADAAGGALVHVVTADRPVRLTARFTSLLRAESDAGAVPVAAAAPDAAAPGVDAPAPRDVLLHRLVPPVDVAPGHESAPEPVRYGPTTARLVVAVRAAGDPDAVVEDGELRTGAATAHLLLIGTATTHDPAAGTQATPTEAVAAALALVTGPEPASPRRAAHEAAHRALYDRVELTLPSSSGADTLPTDARIAAAADVDDPGLTALAFHYGRYLLLASSRPGGLPATLQGIWNPLLPGPWSSAYTTNINLQMAYWPAETTALPECHEPLLAFVERLATTTGPEAARRLYGARGWVAHHNSDAWGHADPVGAGHGDPAWASWALGGVWLAHHLWERWLFGGDATFLRERAWPVLRGAGLFALDWVQSDGTRAWTSPSTSPENHYVAPDGRPTGVGTSATMDGELLRWLAAACRAAADALGVSEDWLDDLAKVTALLPAPEVGPRGELLEWAAPVAEAEPEHRHVSHLVGAFPLASVTPWRTPGLAAATARSIELRGPESTGWSLAWRAALWARLGDGERVHATLRRAQRPAVAPGGAEHRGGLYPNLFAAHPPFQVDGNLGLTAAVAEALLQSHDGVLRLLPALPAAWPDGAVRGLRARGGLRVDLTWADGALVSARVHNDTPSTTTRAVVVGPQTAAGPTLPTASPLPASVTVPAGGSTTLTPTAA</sequence>
<dbReference type="SUPFAM" id="SSF48208">
    <property type="entry name" value="Six-hairpin glycosidases"/>
    <property type="match status" value="1"/>
</dbReference>
<dbReference type="STRING" id="446471.Xcel_1192"/>
<dbReference type="InterPro" id="IPR049053">
    <property type="entry name" value="AFCA-like_C"/>
</dbReference>
<organism evidence="5 6">
    <name type="scientific">Xylanimonas cellulosilytica (strain DSM 15894 / JCM 12276 / CECT 5975 / KCTC 9989 / LMG 20990 / NBRC 107835 / XIL07)</name>
    <dbReference type="NCBI Taxonomy" id="446471"/>
    <lineage>
        <taxon>Bacteria</taxon>
        <taxon>Bacillati</taxon>
        <taxon>Actinomycetota</taxon>
        <taxon>Actinomycetes</taxon>
        <taxon>Micrococcales</taxon>
        <taxon>Promicromonosporaceae</taxon>
        <taxon>Xylanimonas</taxon>
    </lineage>
</organism>